<dbReference type="EMBL" id="RDFA01000005">
    <property type="protein sequence ID" value="RXK47810.1"/>
    <property type="molecule type" value="Genomic_DNA"/>
</dbReference>
<dbReference type="AlphaFoldDB" id="A0A498KZ35"/>
<feature type="region of interest" description="Disordered" evidence="1">
    <location>
        <begin position="33"/>
        <end position="86"/>
    </location>
</feature>
<sequence length="283" mass="29307">MPSPPTDSDYGRRIARRSRRKFMLGAVATAALAGCLDDSGSGDGTVDETDDREPTEPIDTPTTPEPTDDGGGGGEQSLSRAEARELLPPESLAFRYEPPLGSSFGELWAAVVGETDAAAVRAEAESGGYNEVAPQDGTVEGYLGVPVQVDTDGDEVTVFAVTDDGTSGPVATVQVPTDELTAAEARQAVPPEVLSFSYEPPEGGDLGTLTIEVTSDTDADTLVAQPQEAPGLFTDRVGNFADDETIAAGTTLEVAADPAGEEVRIFASVDGATGEVTRWQGPE</sequence>
<evidence type="ECO:0000256" key="1">
    <source>
        <dbReference type="SAM" id="MobiDB-lite"/>
    </source>
</evidence>
<protein>
    <submittedName>
        <fullName evidence="2">Uncharacterized protein</fullName>
    </submittedName>
</protein>
<dbReference type="OrthoDB" id="275701at2157"/>
<reference evidence="2 3" key="1">
    <citation type="submission" date="2019-01" db="EMBL/GenBank/DDBJ databases">
        <title>Halorientalis sp. F13-25 a new haloarchaeum isolated from hypersaline water.</title>
        <authorList>
            <person name="Ana D.-V."/>
            <person name="Cristina S.-P."/>
            <person name="Antonio V."/>
        </authorList>
    </citation>
    <scope>NUCLEOTIDE SEQUENCE [LARGE SCALE GENOMIC DNA]</scope>
    <source>
        <strain evidence="2 3">F13-25</strain>
    </source>
</reference>
<dbReference type="RefSeq" id="WP_129069662.1">
    <property type="nucleotide sequence ID" value="NZ_RDFA01000005.1"/>
</dbReference>
<proteinExistence type="predicted"/>
<accession>A0A498KZ35</accession>
<gene>
    <name evidence="2" type="ORF">EAF64_14260</name>
</gene>
<comment type="caution">
    <text evidence="2">The sequence shown here is derived from an EMBL/GenBank/DDBJ whole genome shotgun (WGS) entry which is preliminary data.</text>
</comment>
<keyword evidence="3" id="KW-1185">Reference proteome</keyword>
<organism evidence="2 3">
    <name type="scientific">Halorientalis pallida</name>
    <dbReference type="NCBI Taxonomy" id="2479928"/>
    <lineage>
        <taxon>Archaea</taxon>
        <taxon>Methanobacteriati</taxon>
        <taxon>Methanobacteriota</taxon>
        <taxon>Stenosarchaea group</taxon>
        <taxon>Halobacteria</taxon>
        <taxon>Halobacteriales</taxon>
        <taxon>Haloarculaceae</taxon>
        <taxon>Halorientalis</taxon>
    </lineage>
</organism>
<dbReference type="Proteomes" id="UP000289691">
    <property type="component" value="Unassembled WGS sequence"/>
</dbReference>
<name>A0A498KZ35_9EURY</name>
<evidence type="ECO:0000313" key="3">
    <source>
        <dbReference type="Proteomes" id="UP000289691"/>
    </source>
</evidence>
<evidence type="ECO:0000313" key="2">
    <source>
        <dbReference type="EMBL" id="RXK47810.1"/>
    </source>
</evidence>